<evidence type="ECO:0000313" key="2">
    <source>
        <dbReference type="EMBL" id="MCD7453561.1"/>
    </source>
</evidence>
<comment type="caution">
    <text evidence="2">The sequence shown here is derived from an EMBL/GenBank/DDBJ whole genome shotgun (WGS) entry which is preliminary data.</text>
</comment>
<keyword evidence="1" id="KW-0472">Membrane</keyword>
<evidence type="ECO:0000313" key="3">
    <source>
        <dbReference type="Proteomes" id="UP000823775"/>
    </source>
</evidence>
<dbReference type="EMBL" id="JACEIK010000257">
    <property type="protein sequence ID" value="MCD7453561.1"/>
    <property type="molecule type" value="Genomic_DNA"/>
</dbReference>
<keyword evidence="3" id="KW-1185">Reference proteome</keyword>
<gene>
    <name evidence="2" type="ORF">HAX54_021358</name>
</gene>
<proteinExistence type="predicted"/>
<accession>A0ABS8S3C5</accession>
<evidence type="ECO:0000256" key="1">
    <source>
        <dbReference type="SAM" id="Phobius"/>
    </source>
</evidence>
<keyword evidence="1" id="KW-0812">Transmembrane</keyword>
<reference evidence="2 3" key="1">
    <citation type="journal article" date="2021" name="BMC Genomics">
        <title>Datura genome reveals duplications of psychoactive alkaloid biosynthetic genes and high mutation rate following tissue culture.</title>
        <authorList>
            <person name="Rajewski A."/>
            <person name="Carter-House D."/>
            <person name="Stajich J."/>
            <person name="Litt A."/>
        </authorList>
    </citation>
    <scope>NUCLEOTIDE SEQUENCE [LARGE SCALE GENOMIC DNA]</scope>
    <source>
        <strain evidence="2">AR-01</strain>
    </source>
</reference>
<name>A0ABS8S3C5_DATST</name>
<feature type="transmembrane region" description="Helical" evidence="1">
    <location>
        <begin position="53"/>
        <end position="76"/>
    </location>
</feature>
<organism evidence="2 3">
    <name type="scientific">Datura stramonium</name>
    <name type="common">Jimsonweed</name>
    <name type="synonym">Common thornapple</name>
    <dbReference type="NCBI Taxonomy" id="4076"/>
    <lineage>
        <taxon>Eukaryota</taxon>
        <taxon>Viridiplantae</taxon>
        <taxon>Streptophyta</taxon>
        <taxon>Embryophyta</taxon>
        <taxon>Tracheophyta</taxon>
        <taxon>Spermatophyta</taxon>
        <taxon>Magnoliopsida</taxon>
        <taxon>eudicotyledons</taxon>
        <taxon>Gunneridae</taxon>
        <taxon>Pentapetalae</taxon>
        <taxon>asterids</taxon>
        <taxon>lamiids</taxon>
        <taxon>Solanales</taxon>
        <taxon>Solanaceae</taxon>
        <taxon>Solanoideae</taxon>
        <taxon>Datureae</taxon>
        <taxon>Datura</taxon>
    </lineage>
</organism>
<keyword evidence="1" id="KW-1133">Transmembrane helix</keyword>
<sequence>MVGARLSLYRNGRGDVLSFHTIFLLFSSSASSSVVSSSCGGGATDNSFSLLNQIANACLGFFSVFLVRLWLLLVVVDIQVDDPDYALPKPVPAHPTFSPHIVLRTSSRQCKPPNWMEDYIAKPPIGWKTT</sequence>
<dbReference type="Proteomes" id="UP000823775">
    <property type="component" value="Unassembled WGS sequence"/>
</dbReference>
<protein>
    <submittedName>
        <fullName evidence="2">Uncharacterized protein</fullName>
    </submittedName>
</protein>